<evidence type="ECO:0000259" key="12">
    <source>
        <dbReference type="Pfam" id="PF13439"/>
    </source>
</evidence>
<comment type="catalytic activity">
    <reaction evidence="9 10">
        <text>an alpha-D-Man-(1-&gt;3)-beta-D-Man-(1-&gt;4)-beta-D-GlcNAc-(1-&gt;4)-alpha-D-GlcNAc-diphospho-di-trans,poly-cis-dolichol + GDP-alpha-D-mannose = an alpha-D-Man-(1-&gt;3)-[alpha-D-Man-(1-&gt;6)]-beta-D-Man-(1-&gt;4)-beta-D-GlcNAc-(1-&gt;4)-alpha-D-GlcNAc-diphospho-di-trans,poly-cis-dolichol + GDP + H(+)</text>
        <dbReference type="Rhea" id="RHEA:29519"/>
        <dbReference type="Rhea" id="RHEA-COMP:19513"/>
        <dbReference type="Rhea" id="RHEA-COMP:19515"/>
        <dbReference type="ChEBI" id="CHEBI:15378"/>
        <dbReference type="ChEBI" id="CHEBI:57527"/>
        <dbReference type="ChEBI" id="CHEBI:58189"/>
        <dbReference type="ChEBI" id="CHEBI:132510"/>
        <dbReference type="ChEBI" id="CHEBI:132511"/>
        <dbReference type="EC" id="2.4.1.257"/>
    </reaction>
    <physiologicalReaction direction="left-to-right" evidence="9 10">
        <dbReference type="Rhea" id="RHEA:29520"/>
    </physiologicalReaction>
</comment>
<dbReference type="Pfam" id="PF00534">
    <property type="entry name" value="Glycos_transf_1"/>
    <property type="match status" value="1"/>
</dbReference>
<evidence type="ECO:0000256" key="8">
    <source>
        <dbReference type="ARBA" id="ARBA00045103"/>
    </source>
</evidence>
<comment type="similarity">
    <text evidence="10">Belongs to the glycosyltransferase group 1 family.</text>
</comment>
<organism evidence="13">
    <name type="scientific">Hirondellea gigas</name>
    <dbReference type="NCBI Taxonomy" id="1518452"/>
    <lineage>
        <taxon>Eukaryota</taxon>
        <taxon>Metazoa</taxon>
        <taxon>Ecdysozoa</taxon>
        <taxon>Arthropoda</taxon>
        <taxon>Crustacea</taxon>
        <taxon>Multicrustacea</taxon>
        <taxon>Malacostraca</taxon>
        <taxon>Eumalacostraca</taxon>
        <taxon>Peracarida</taxon>
        <taxon>Amphipoda</taxon>
        <taxon>Amphilochidea</taxon>
        <taxon>Lysianassida</taxon>
        <taxon>Lysianassidira</taxon>
        <taxon>Lysianassoidea</taxon>
        <taxon>Lysianassidae</taxon>
        <taxon>Hirondellea</taxon>
    </lineage>
</organism>
<evidence type="ECO:0000256" key="5">
    <source>
        <dbReference type="ARBA" id="ARBA00022824"/>
    </source>
</evidence>
<dbReference type="CDD" id="cd03805">
    <property type="entry name" value="GT4_ALG2-like"/>
    <property type="match status" value="1"/>
</dbReference>
<dbReference type="InterPro" id="IPR001296">
    <property type="entry name" value="Glyco_trans_1"/>
</dbReference>
<evidence type="ECO:0000256" key="6">
    <source>
        <dbReference type="ARBA" id="ARBA00022989"/>
    </source>
</evidence>
<name>A0A2P2I8R2_9CRUS</name>
<keyword evidence="5" id="KW-0256">Endoplasmic reticulum</keyword>
<feature type="domain" description="Glycosyltransferase subfamily 4-like N-terminal" evidence="12">
    <location>
        <begin position="13"/>
        <end position="185"/>
    </location>
</feature>
<evidence type="ECO:0000256" key="1">
    <source>
        <dbReference type="ARBA" id="ARBA00004922"/>
    </source>
</evidence>
<comment type="catalytic activity">
    <reaction evidence="8 10">
        <text>a beta-D-Man-(1-&gt;4)-beta-D-GlcNAc-(1-&gt;4)-alpha-D-GlcNAc-diphospho-di-trans,poly-cis-dolichol + GDP-alpha-D-mannose = an alpha-D-Man-(1-&gt;3)-beta-D-Man-(1-&gt;4)-beta-D-GlcNAc-(1-&gt;4)-alpha-D-GlcNAc-diphospho-di-trans,poly-cis-dolichol + GDP + H(+)</text>
        <dbReference type="Rhea" id="RHEA:29515"/>
        <dbReference type="Rhea" id="RHEA-COMP:19511"/>
        <dbReference type="Rhea" id="RHEA-COMP:19513"/>
        <dbReference type="ChEBI" id="CHEBI:15378"/>
        <dbReference type="ChEBI" id="CHEBI:57527"/>
        <dbReference type="ChEBI" id="CHEBI:58189"/>
        <dbReference type="ChEBI" id="CHEBI:58472"/>
        <dbReference type="ChEBI" id="CHEBI:132510"/>
        <dbReference type="EC" id="2.4.1.132"/>
    </reaction>
    <physiologicalReaction direction="left-to-right" evidence="8 10">
        <dbReference type="Rhea" id="RHEA:29516"/>
    </physiologicalReaction>
</comment>
<evidence type="ECO:0000256" key="9">
    <source>
        <dbReference type="ARBA" id="ARBA00045104"/>
    </source>
</evidence>
<dbReference type="EC" id="2.4.1.132" evidence="10"/>
<dbReference type="EMBL" id="IACF01004701">
    <property type="protein sequence ID" value="LAB70290.1"/>
    <property type="molecule type" value="mRNA"/>
</dbReference>
<dbReference type="UniPathway" id="UPA00378"/>
<keyword evidence="7 10" id="KW-0472">Membrane</keyword>
<protein>
    <recommendedName>
        <fullName evidence="10">Alpha-1,3/1,6-mannosyltransferase ALG2</fullName>
        <ecNumber evidence="10">2.4.1.132</ecNumber>
        <ecNumber evidence="10">2.4.1.257</ecNumber>
    </recommendedName>
    <alternativeName>
        <fullName evidence="10">GDP-Man:Man(1)GlcNAc(2)-PP-Dol alpha-1,3-mannosyltransferase</fullName>
    </alternativeName>
</protein>
<feature type="transmembrane region" description="Helical" evidence="10">
    <location>
        <begin position="71"/>
        <end position="92"/>
    </location>
</feature>
<dbReference type="FunFam" id="3.40.50.2000:FF:000085">
    <property type="entry name" value="alpha-1,3/1,6-mannosyltransferase ALG2"/>
    <property type="match status" value="1"/>
</dbReference>
<sequence>MVKVIFLHPDLGIGGAERLIVDAALALKRCKHNVVLYTSHHDTTHCFPETVDGSLKVNCVGDWLPRSIGGYLMALCVYVRMIYLALYISWFMKVDYDVAIVDQVSACIPFLYRCKNRKVLFYCHYPDQLLTQRKSLMKKVYRYFIDWLEEYTTGCADLVLVNSQFTASVFKKTFTSITSNPAVLYPSLDFSKFDACLDVALSEFGLKDDYETLFLSVNRFERKKNLPLALYALEHLIYGELERKEKVKSNQGKSEASELTQSAKERTLKVDSSKIHLVLAGGYDTCNLENIQHYNELLKLCTKLKLDSYVTFLKSPSETCKVNLLRKATSLIYTPDCEHFGIVPIEAMYCSTPVVAVNSGGPKETVLHASTGFLCRQSSKHFAEAMQSFVDDKTLKTVMGRAGHQRVIQKFSFDQFSQSLNTIVAHLAEKKQR</sequence>
<keyword evidence="4 10" id="KW-0812">Transmembrane</keyword>
<dbReference type="PANTHER" id="PTHR45918:SF1">
    <property type="entry name" value="ALPHA-1,3_1,6-MANNOSYLTRANSFERASE ALG2"/>
    <property type="match status" value="1"/>
</dbReference>
<dbReference type="SUPFAM" id="SSF53756">
    <property type="entry name" value="UDP-Glycosyltransferase/glycogen phosphorylase"/>
    <property type="match status" value="2"/>
</dbReference>
<dbReference type="PANTHER" id="PTHR45918">
    <property type="entry name" value="ALPHA-1,3/1,6-MANNOSYLTRANSFERASE ALG2"/>
    <property type="match status" value="1"/>
</dbReference>
<evidence type="ECO:0000256" key="3">
    <source>
        <dbReference type="ARBA" id="ARBA00022679"/>
    </source>
</evidence>
<accession>A0A2P2I8R2</accession>
<dbReference type="Gene3D" id="3.40.50.2000">
    <property type="entry name" value="Glycogen Phosphorylase B"/>
    <property type="match status" value="2"/>
</dbReference>
<comment type="pathway">
    <text evidence="1 10">Protein modification; protein glycosylation.</text>
</comment>
<evidence type="ECO:0000256" key="10">
    <source>
        <dbReference type="RuleBase" id="RU367136"/>
    </source>
</evidence>
<proteinExistence type="evidence at transcript level"/>
<dbReference type="GO" id="GO:0102704">
    <property type="term" value="F:GDP-Man:Man(2)GlcNAc(2)-PP-Dol alpha-1,6-mannosyltransferase activity"/>
    <property type="evidence" value="ECO:0007669"/>
    <property type="project" value="UniProtKB-UniRule"/>
</dbReference>
<comment type="function">
    <text evidence="10">Mannosylates Man(2)GlcNAc(2)-dolichol diphosphate and Man(1)GlcNAc(2)-dolichol diphosphate to form Man(3)GlcNAc(2)-dolichol diphosphate.</text>
</comment>
<dbReference type="InterPro" id="IPR028098">
    <property type="entry name" value="Glyco_trans_4-like_N"/>
</dbReference>
<evidence type="ECO:0000313" key="14">
    <source>
        <dbReference type="EMBL" id="LAC23627.1"/>
    </source>
</evidence>
<keyword evidence="6 10" id="KW-1133">Transmembrane helix</keyword>
<dbReference type="EMBL" id="IACT01004434">
    <property type="protein sequence ID" value="LAC23627.1"/>
    <property type="molecule type" value="mRNA"/>
</dbReference>
<feature type="domain" description="Glycosyl transferase family 1" evidence="11">
    <location>
        <begin position="207"/>
        <end position="405"/>
    </location>
</feature>
<dbReference type="AlphaFoldDB" id="A0A2P2I8R2"/>
<dbReference type="InterPro" id="IPR027054">
    <property type="entry name" value="ALG2"/>
</dbReference>
<reference evidence="14" key="1">
    <citation type="submission" date="2017-11" db="EMBL/GenBank/DDBJ databases">
        <title>The sensing device of the deep-sea amphipod.</title>
        <authorList>
            <person name="Kobayashi H."/>
            <person name="Nagahama T."/>
            <person name="Arai W."/>
            <person name="Sasagawa Y."/>
            <person name="Umeda M."/>
            <person name="Hayashi T."/>
            <person name="Nikaido I."/>
            <person name="Watanabe H."/>
            <person name="Oguri K."/>
            <person name="Kitazato H."/>
            <person name="Fujioka K."/>
            <person name="Kido Y."/>
            <person name="Takami H."/>
        </authorList>
    </citation>
    <scope>NUCLEOTIDE SEQUENCE</scope>
    <source>
        <tissue evidence="14">Whole body</tissue>
    </source>
</reference>
<keyword evidence="3 10" id="KW-0808">Transferase</keyword>
<evidence type="ECO:0000256" key="7">
    <source>
        <dbReference type="ARBA" id="ARBA00023136"/>
    </source>
</evidence>
<evidence type="ECO:0000259" key="11">
    <source>
        <dbReference type="Pfam" id="PF00534"/>
    </source>
</evidence>
<evidence type="ECO:0000256" key="2">
    <source>
        <dbReference type="ARBA" id="ARBA00022676"/>
    </source>
</evidence>
<dbReference type="GO" id="GO:0005789">
    <property type="term" value="C:endoplasmic reticulum membrane"/>
    <property type="evidence" value="ECO:0007669"/>
    <property type="project" value="UniProtKB-SubCell"/>
</dbReference>
<dbReference type="GO" id="GO:0004378">
    <property type="term" value="F:GDP-Man:Man(1)GlcNAc(2)-PP-Dol alpha-1,3-mannosyltransferase activity"/>
    <property type="evidence" value="ECO:0007669"/>
    <property type="project" value="UniProtKB-UniRule"/>
</dbReference>
<dbReference type="EC" id="2.4.1.257" evidence="10"/>
<evidence type="ECO:0000313" key="13">
    <source>
        <dbReference type="EMBL" id="LAB70290.1"/>
    </source>
</evidence>
<evidence type="ECO:0000256" key="4">
    <source>
        <dbReference type="ARBA" id="ARBA00022692"/>
    </source>
</evidence>
<dbReference type="Pfam" id="PF13439">
    <property type="entry name" value="Glyco_transf_4"/>
    <property type="match status" value="1"/>
</dbReference>
<reference evidence="13" key="2">
    <citation type="journal article" date="2018" name="Biosci. Biotechnol. Biochem.">
        <title>Polysaccharide hydrolase of the hadal zone amphipods Hirondellea gigas.</title>
        <authorList>
            <person name="Kobayashi H."/>
            <person name="Nagahama T."/>
            <person name="Arai W."/>
            <person name="Sasagawa Y."/>
            <person name="Umeda M."/>
            <person name="Hayashi T."/>
            <person name="Nikaido I."/>
            <person name="Watanabe H."/>
            <person name="Oguri K."/>
            <person name="Kitazato H."/>
            <person name="Fujioka K."/>
            <person name="Kido Y."/>
            <person name="Takami H."/>
        </authorList>
    </citation>
    <scope>NUCLEOTIDE SEQUENCE</scope>
    <source>
        <tissue evidence="13">Whole body</tissue>
    </source>
</reference>
<comment type="subcellular location">
    <subcellularLocation>
        <location evidence="10">Endoplasmic reticulum membrane</location>
        <topology evidence="10">Single-pass membrane protein</topology>
    </subcellularLocation>
</comment>
<keyword evidence="2 10" id="KW-0328">Glycosyltransferase</keyword>